<feature type="compositionally biased region" description="Acidic residues" evidence="1">
    <location>
        <begin position="153"/>
        <end position="162"/>
    </location>
</feature>
<evidence type="ECO:0000313" key="3">
    <source>
        <dbReference type="Proteomes" id="UP000007304"/>
    </source>
</evidence>
<dbReference type="SUPFAM" id="SSF54928">
    <property type="entry name" value="RNA-binding domain, RBD"/>
    <property type="match status" value="1"/>
</dbReference>
<name>H6BMD0_EXODN</name>
<dbReference type="GO" id="GO:0003676">
    <property type="term" value="F:nucleic acid binding"/>
    <property type="evidence" value="ECO:0007669"/>
    <property type="project" value="InterPro"/>
</dbReference>
<protein>
    <recommendedName>
        <fullName evidence="4">RRM domain-containing protein</fullName>
    </recommendedName>
</protein>
<dbReference type="AlphaFoldDB" id="H6BMD0"/>
<evidence type="ECO:0000313" key="2">
    <source>
        <dbReference type="EMBL" id="EHY53011.1"/>
    </source>
</evidence>
<dbReference type="eggNOG" id="KOG0118">
    <property type="taxonomic scope" value="Eukaryota"/>
</dbReference>
<organism evidence="2 3">
    <name type="scientific">Exophiala dermatitidis (strain ATCC 34100 / CBS 525.76 / NIH/UT8656)</name>
    <name type="common">Black yeast</name>
    <name type="synonym">Wangiella dermatitidis</name>
    <dbReference type="NCBI Taxonomy" id="858893"/>
    <lineage>
        <taxon>Eukaryota</taxon>
        <taxon>Fungi</taxon>
        <taxon>Dikarya</taxon>
        <taxon>Ascomycota</taxon>
        <taxon>Pezizomycotina</taxon>
        <taxon>Eurotiomycetes</taxon>
        <taxon>Chaetothyriomycetidae</taxon>
        <taxon>Chaetothyriales</taxon>
        <taxon>Herpotrichiellaceae</taxon>
        <taxon>Exophiala</taxon>
    </lineage>
</organism>
<accession>H6BMD0</accession>
<gene>
    <name evidence="2" type="ORF">HMPREF1120_01212</name>
</gene>
<dbReference type="GeneID" id="20305851"/>
<evidence type="ECO:0000256" key="1">
    <source>
        <dbReference type="SAM" id="MobiDB-lite"/>
    </source>
</evidence>
<feature type="region of interest" description="Disordered" evidence="1">
    <location>
        <begin position="108"/>
        <end position="173"/>
    </location>
</feature>
<dbReference type="InParanoid" id="H6BMD0"/>
<sequence length="382" mass="42008">MSKPEAVLPWRQGELRRGESGLVTITMAEYESLLQSKRDLLVARRALANAGIDVGSLSLGATNDNQPVPAASTALSPMRRWASSRVAAKKPAEWPPVKRSRIWEWRQQTTEPNSDGPGVSRAPTMNQDEAKRSVGPEGSFRPKKGPSPKTADDHDDNEEVDEQGAAATEKRSLRLSGLAPETTLLDIVKAIRGGTILHMKLAADANMALLSFVEPAAAEALFARATANKIFIKNRLIAASWERRQREINKGTAYHMENSGATRNLLIRRVRPNMTPETVKLDLKHIYGLEIIDISMRDGNIYVSLNSLGLAVTAKCCLLSRVEYRMLAIEYQPDECAQPWSSITATDATASKKTSAQTKPAEAGFRNRFDTLGDGMWRSSRA</sequence>
<dbReference type="CDD" id="cd12261">
    <property type="entry name" value="RRM1_3_MRN1"/>
    <property type="match status" value="1"/>
</dbReference>
<reference evidence="2" key="1">
    <citation type="submission" date="2011-07" db="EMBL/GenBank/DDBJ databases">
        <title>The Genome Sequence of Exophiala (Wangiella) dermatitidis NIH/UT8656.</title>
        <authorList>
            <consortium name="The Broad Institute Genome Sequencing Platform"/>
            <person name="Cuomo C."/>
            <person name="Wang Z."/>
            <person name="Hunicke-Smith S."/>
            <person name="Szanislo P.J."/>
            <person name="Earl A."/>
            <person name="Young S.K."/>
            <person name="Zeng Q."/>
            <person name="Gargeya S."/>
            <person name="Fitzgerald M."/>
            <person name="Haas B."/>
            <person name="Abouelleil A."/>
            <person name="Alvarado L."/>
            <person name="Arachchi H.M."/>
            <person name="Berlin A."/>
            <person name="Brown A."/>
            <person name="Chapman S.B."/>
            <person name="Chen Z."/>
            <person name="Dunbar C."/>
            <person name="Freedman E."/>
            <person name="Gearin G."/>
            <person name="Gellesch M."/>
            <person name="Goldberg J."/>
            <person name="Griggs A."/>
            <person name="Gujja S."/>
            <person name="Heiman D."/>
            <person name="Howarth C."/>
            <person name="Larson L."/>
            <person name="Lui A."/>
            <person name="MacDonald P.J.P."/>
            <person name="Montmayeur A."/>
            <person name="Murphy C."/>
            <person name="Neiman D."/>
            <person name="Pearson M."/>
            <person name="Priest M."/>
            <person name="Roberts A."/>
            <person name="Saif S."/>
            <person name="Shea T."/>
            <person name="Shenoy N."/>
            <person name="Sisk P."/>
            <person name="Stolte C."/>
            <person name="Sykes S."/>
            <person name="Wortman J."/>
            <person name="Nusbaum C."/>
            <person name="Birren B."/>
        </authorList>
    </citation>
    <scope>NUCLEOTIDE SEQUENCE</scope>
    <source>
        <strain evidence="2">NIH/UT8656</strain>
    </source>
</reference>
<dbReference type="HOGENOM" id="CLU_043434_0_0_1"/>
<proteinExistence type="predicted"/>
<keyword evidence="3" id="KW-1185">Reference proteome</keyword>
<dbReference type="RefSeq" id="XP_009153472.1">
    <property type="nucleotide sequence ID" value="XM_009155224.1"/>
</dbReference>
<dbReference type="STRING" id="858893.H6BMD0"/>
<dbReference type="VEuPathDB" id="FungiDB:HMPREF1120_01212"/>
<dbReference type="Proteomes" id="UP000007304">
    <property type="component" value="Unassembled WGS sequence"/>
</dbReference>
<dbReference type="EMBL" id="JH226130">
    <property type="protein sequence ID" value="EHY53011.1"/>
    <property type="molecule type" value="Genomic_DNA"/>
</dbReference>
<dbReference type="InterPro" id="IPR035979">
    <property type="entry name" value="RBD_domain_sf"/>
</dbReference>
<evidence type="ECO:0008006" key="4">
    <source>
        <dbReference type="Google" id="ProtNLM"/>
    </source>
</evidence>